<dbReference type="PANTHER" id="PTHR35201:SF4">
    <property type="entry name" value="BETA-PINACENE SYNTHASE-RELATED"/>
    <property type="match status" value="1"/>
</dbReference>
<proteinExistence type="inferred from homology"/>
<reference evidence="6" key="1">
    <citation type="journal article" date="2022" name="Microb. Genom.">
        <title>A global pangenome for the wheat fungal pathogen Pyrenophora tritici-repentis and prediction of effector protein structural homology.</title>
        <authorList>
            <person name="Moolhuijzen P.M."/>
            <person name="See P.T."/>
            <person name="Shi G."/>
            <person name="Powell H.R."/>
            <person name="Cockram J."/>
            <person name="Jorgensen L.N."/>
            <person name="Benslimane H."/>
            <person name="Strelkov S.E."/>
            <person name="Turner J."/>
            <person name="Liu Z."/>
            <person name="Moffat C.S."/>
        </authorList>
    </citation>
    <scope>NUCLEOTIDE SEQUENCE [LARGE SCALE GENOMIC DNA]</scope>
</reference>
<evidence type="ECO:0000313" key="5">
    <source>
        <dbReference type="EMBL" id="KAI1511709.1"/>
    </source>
</evidence>
<dbReference type="Proteomes" id="UP000249757">
    <property type="component" value="Unassembled WGS sequence"/>
</dbReference>
<dbReference type="EMBL" id="NRDI02000013">
    <property type="protein sequence ID" value="KAI1511709.1"/>
    <property type="molecule type" value="Genomic_DNA"/>
</dbReference>
<keyword evidence="3 4" id="KW-0460">Magnesium</keyword>
<evidence type="ECO:0000256" key="1">
    <source>
        <dbReference type="ARBA" id="ARBA00001946"/>
    </source>
</evidence>
<dbReference type="GO" id="GO:0046872">
    <property type="term" value="F:metal ion binding"/>
    <property type="evidence" value="ECO:0007669"/>
    <property type="project" value="UniProtKB-KW"/>
</dbReference>
<keyword evidence="6" id="KW-1185">Reference proteome</keyword>
<evidence type="ECO:0000313" key="6">
    <source>
        <dbReference type="Proteomes" id="UP000249757"/>
    </source>
</evidence>
<evidence type="ECO:0000256" key="2">
    <source>
        <dbReference type="ARBA" id="ARBA00006333"/>
    </source>
</evidence>
<name>A0A2W1F370_9PLEO</name>
<evidence type="ECO:0000256" key="3">
    <source>
        <dbReference type="ARBA" id="ARBA00022842"/>
    </source>
</evidence>
<accession>A0A2W1F370</accession>
<dbReference type="SFLD" id="SFLDG01020">
    <property type="entry name" value="Terpene_Cyclase_Like_2"/>
    <property type="match status" value="1"/>
</dbReference>
<dbReference type="EC" id="4.2.3.-" evidence="4"/>
<comment type="caution">
    <text evidence="5">The sequence shown here is derived from an EMBL/GenBank/DDBJ whole genome shotgun (WGS) entry which is preliminary data.</text>
</comment>
<keyword evidence="4" id="KW-0456">Lyase</keyword>
<keyword evidence="4" id="KW-0479">Metal-binding</keyword>
<dbReference type="InterPro" id="IPR034686">
    <property type="entry name" value="Terpene_cyclase-like_2"/>
</dbReference>
<comment type="similarity">
    <text evidence="2 4">Belongs to the terpene synthase family.</text>
</comment>
<dbReference type="AlphaFoldDB" id="A0A2W1F370"/>
<dbReference type="PANTHER" id="PTHR35201">
    <property type="entry name" value="TERPENE SYNTHASE"/>
    <property type="match status" value="1"/>
</dbReference>
<comment type="cofactor">
    <cofactor evidence="1 4">
        <name>Mg(2+)</name>
        <dbReference type="ChEBI" id="CHEBI:18420"/>
    </cofactor>
</comment>
<sequence length="447" mass="50850">MGLKGWVAKWCCLGKDRSRRQFSDSEHPSDHKDAQFSPVKVVALRVTADEVSTKNGDHRAEIIARLRGQEIRVPDVGYIYTEWEARVHPDVEVLRHHLEGFFQAFISTESIRKKQRRVDNGLCVGQFYTHVETNKFLILGELVAWFFFWDDEIDCGTLTNDREKTEAYCDDTLNFIRHCLQPEREGDVPAPGRLHNCGPWVSIGKAMNQGQSREARDRFAETIYDFVLGVRTSQATWEQGISTLESYTARRLRTVGTNPCVAILQWAYGLTLPQSIWDHEAVVAITREVAISDFLWNDIVSLRKEIDDSDIDSAIPVIVWNDGCSAQAAVDRCVKMVEQSWSRLLDAEKRLVQAHAGEEEQIRRDIETLVGGCKDIVVGHMVYSLKIPRNMAAAKMSEKDCSFRVVFPNEPRLGRLRGRSASPTPYDDGDGRFGFSLKSKKGYTRTF</sequence>
<dbReference type="Pfam" id="PF19086">
    <property type="entry name" value="Terpene_syn_C_2"/>
    <property type="match status" value="1"/>
</dbReference>
<gene>
    <name evidence="5" type="ORF">Ptr86124_009353</name>
</gene>
<protein>
    <recommendedName>
        <fullName evidence="4">Terpene synthase</fullName>
        <ecNumber evidence="4">4.2.3.-</ecNumber>
    </recommendedName>
</protein>
<dbReference type="GO" id="GO:0008299">
    <property type="term" value="P:isoprenoid biosynthetic process"/>
    <property type="evidence" value="ECO:0007669"/>
    <property type="project" value="UniProtKB-ARBA"/>
</dbReference>
<evidence type="ECO:0000256" key="4">
    <source>
        <dbReference type="RuleBase" id="RU366034"/>
    </source>
</evidence>
<dbReference type="GO" id="GO:0010333">
    <property type="term" value="F:terpene synthase activity"/>
    <property type="evidence" value="ECO:0007669"/>
    <property type="project" value="InterPro"/>
</dbReference>
<dbReference type="Gene3D" id="1.10.600.10">
    <property type="entry name" value="Farnesyl Diphosphate Synthase"/>
    <property type="match status" value="1"/>
</dbReference>
<organism evidence="5 6">
    <name type="scientific">Pyrenophora tritici-repentis</name>
    <dbReference type="NCBI Taxonomy" id="45151"/>
    <lineage>
        <taxon>Eukaryota</taxon>
        <taxon>Fungi</taxon>
        <taxon>Dikarya</taxon>
        <taxon>Ascomycota</taxon>
        <taxon>Pezizomycotina</taxon>
        <taxon>Dothideomycetes</taxon>
        <taxon>Pleosporomycetidae</taxon>
        <taxon>Pleosporales</taxon>
        <taxon>Pleosporineae</taxon>
        <taxon>Pleosporaceae</taxon>
        <taxon>Pyrenophora</taxon>
    </lineage>
</organism>
<dbReference type="InterPro" id="IPR008949">
    <property type="entry name" value="Isoprenoid_synthase_dom_sf"/>
</dbReference>
<dbReference type="SFLD" id="SFLDS00005">
    <property type="entry name" value="Isoprenoid_Synthase_Type_I"/>
    <property type="match status" value="1"/>
</dbReference>
<dbReference type="SUPFAM" id="SSF48576">
    <property type="entry name" value="Terpenoid synthases"/>
    <property type="match status" value="1"/>
</dbReference>